<dbReference type="RefSeq" id="XP_031872605.1">
    <property type="nucleotide sequence ID" value="XM_032012912.1"/>
</dbReference>
<reference evidence="2 3" key="1">
    <citation type="journal article" date="2018" name="IMA Fungus">
        <title>IMA Genome-F 9: Draft genome sequence of Annulohypoxylon stygium, Aspergillus mulundensis, Berkeleyomyces basicola (syn. Thielaviopsis basicola), Ceratocystis smalleyi, two Cercospora beticola strains, Coleophoma cylindrospora, Fusarium fracticaudum, Phialophora cf. hyalina, and Morchella septimelata.</title>
        <authorList>
            <person name="Wingfield B.D."/>
            <person name="Bills G.F."/>
            <person name="Dong Y."/>
            <person name="Huang W."/>
            <person name="Nel W.J."/>
            <person name="Swalarsk-Parry B.S."/>
            <person name="Vaghefi N."/>
            <person name="Wilken P.M."/>
            <person name="An Z."/>
            <person name="de Beer Z.W."/>
            <person name="De Vos L."/>
            <person name="Chen L."/>
            <person name="Duong T.A."/>
            <person name="Gao Y."/>
            <person name="Hammerbacher A."/>
            <person name="Kikkert J.R."/>
            <person name="Li Y."/>
            <person name="Li H."/>
            <person name="Li K."/>
            <person name="Li Q."/>
            <person name="Liu X."/>
            <person name="Ma X."/>
            <person name="Naidoo K."/>
            <person name="Pethybridge S.J."/>
            <person name="Sun J."/>
            <person name="Steenkamp E.T."/>
            <person name="van der Nest M.A."/>
            <person name="van Wyk S."/>
            <person name="Wingfield M.J."/>
            <person name="Xiong C."/>
            <person name="Yue Q."/>
            <person name="Zhang X."/>
        </authorList>
    </citation>
    <scope>NUCLEOTIDE SEQUENCE [LARGE SCALE GENOMIC DNA]</scope>
    <source>
        <strain evidence="2 3">BP 5553</strain>
    </source>
</reference>
<sequence length="425" mass="48430">METIYRLKDSIVGYLSPKRRRTIGPTVSTPANSKEFDHPFHSDPQDKRTRRTLDPASLAAYTARSRNPRKRLREEDDFETDGSELKPDDSASQCNSFARKAGVEGDYEGDGDYEQPDEEEDVEEDAITESDEVEEEELDSEAEEQEEEAEDPNASLDARVEEYLARQAELALRKESIEKARKAGDWHTDALFLFERLTLRSFEPLIPQTWKIDFPTLPEILFTEDDDDAFVGYNRKPSGHGVKALQALLSLGVRVRDKITVGLPTEKLIEQEINRYIKWSERDGGFDKMRFLPVLSVVRARPKQSGDSISLDISTKMNFFAKKYRDYFGVSSDEGRDDQNDASTRAPPLLYGIIVAKTLAIFVTLDSTDLNAKVRHMQHFDFKDKDMDVWNGFALAIMIICARNYIMSLEGELEIDDTPVIDEDA</sequence>
<dbReference type="Proteomes" id="UP000254866">
    <property type="component" value="Unassembled WGS sequence"/>
</dbReference>
<organism evidence="2 3">
    <name type="scientific">Venustampulla echinocandica</name>
    <dbReference type="NCBI Taxonomy" id="2656787"/>
    <lineage>
        <taxon>Eukaryota</taxon>
        <taxon>Fungi</taxon>
        <taxon>Dikarya</taxon>
        <taxon>Ascomycota</taxon>
        <taxon>Pezizomycotina</taxon>
        <taxon>Leotiomycetes</taxon>
        <taxon>Helotiales</taxon>
        <taxon>Pleuroascaceae</taxon>
        <taxon>Venustampulla</taxon>
    </lineage>
</organism>
<feature type="compositionally biased region" description="Acidic residues" evidence="1">
    <location>
        <begin position="105"/>
        <end position="151"/>
    </location>
</feature>
<dbReference type="AlphaFoldDB" id="A0A370TWQ5"/>
<feature type="compositionally biased region" description="Basic and acidic residues" evidence="1">
    <location>
        <begin position="34"/>
        <end position="53"/>
    </location>
</feature>
<evidence type="ECO:0000313" key="2">
    <source>
        <dbReference type="EMBL" id="RDL39949.1"/>
    </source>
</evidence>
<proteinExistence type="predicted"/>
<gene>
    <name evidence="2" type="ORF">BP5553_04289</name>
</gene>
<evidence type="ECO:0000256" key="1">
    <source>
        <dbReference type="SAM" id="MobiDB-lite"/>
    </source>
</evidence>
<name>A0A370TWQ5_9HELO</name>
<dbReference type="EMBL" id="NPIC01000002">
    <property type="protein sequence ID" value="RDL39949.1"/>
    <property type="molecule type" value="Genomic_DNA"/>
</dbReference>
<accession>A0A370TWQ5</accession>
<comment type="caution">
    <text evidence="2">The sequence shown here is derived from an EMBL/GenBank/DDBJ whole genome shotgun (WGS) entry which is preliminary data.</text>
</comment>
<evidence type="ECO:0000313" key="3">
    <source>
        <dbReference type="Proteomes" id="UP000254866"/>
    </source>
</evidence>
<dbReference type="GeneID" id="43597138"/>
<feature type="region of interest" description="Disordered" evidence="1">
    <location>
        <begin position="20"/>
        <end position="157"/>
    </location>
</feature>
<protein>
    <submittedName>
        <fullName evidence="2">Uncharacterized protein</fullName>
    </submittedName>
</protein>
<keyword evidence="3" id="KW-1185">Reference proteome</keyword>
<dbReference type="OrthoDB" id="5286775at2759"/>